<dbReference type="InterPro" id="IPR011989">
    <property type="entry name" value="ARM-like"/>
</dbReference>
<dbReference type="GO" id="GO:0032040">
    <property type="term" value="C:small-subunit processome"/>
    <property type="evidence" value="ECO:0007669"/>
    <property type="project" value="EnsemblFungi"/>
</dbReference>
<evidence type="ECO:0000259" key="10">
    <source>
        <dbReference type="SMART" id="SM01036"/>
    </source>
</evidence>
<dbReference type="Proteomes" id="UP000016088">
    <property type="component" value="Unassembled WGS sequence"/>
</dbReference>
<evidence type="ECO:0000256" key="7">
    <source>
        <dbReference type="ARBA" id="ARBA00023274"/>
    </source>
</evidence>
<name>S9RAM8_SCHOY</name>
<dbReference type="eggNOG" id="KOG1837">
    <property type="taxonomic scope" value="Eukaryota"/>
</dbReference>
<dbReference type="SMART" id="SM01036">
    <property type="entry name" value="BP28CT"/>
    <property type="match status" value="1"/>
</dbReference>
<evidence type="ECO:0000313" key="12">
    <source>
        <dbReference type="Proteomes" id="UP000016088"/>
    </source>
</evidence>
<dbReference type="Pfam" id="PF12397">
    <property type="entry name" value="U3snoRNP10"/>
    <property type="match status" value="1"/>
</dbReference>
<dbReference type="RefSeq" id="XP_013019796.1">
    <property type="nucleotide sequence ID" value="XM_013164342.1"/>
</dbReference>
<comment type="subunit">
    <text evidence="8">Component of the ribosomal small subunit (SSU) processome.</text>
</comment>
<keyword evidence="4 8" id="KW-0690">Ribosome biogenesis</keyword>
<evidence type="ECO:0000256" key="9">
    <source>
        <dbReference type="SAM" id="MobiDB-lite"/>
    </source>
</evidence>
<keyword evidence="5 8" id="KW-0698">rRNA processing</keyword>
<feature type="compositionally biased region" description="Polar residues" evidence="9">
    <location>
        <begin position="409"/>
        <end position="418"/>
    </location>
</feature>
<dbReference type="Pfam" id="PF08146">
    <property type="entry name" value="BP28CT"/>
    <property type="match status" value="1"/>
</dbReference>
<evidence type="ECO:0000313" key="11">
    <source>
        <dbReference type="EMBL" id="EPX71169.1"/>
    </source>
</evidence>
<keyword evidence="6 8" id="KW-0539">Nucleus</keyword>
<feature type="compositionally biased region" description="Basic and acidic residues" evidence="9">
    <location>
        <begin position="422"/>
        <end position="432"/>
    </location>
</feature>
<organism evidence="11 12">
    <name type="scientific">Schizosaccharomyces octosporus (strain yFS286)</name>
    <name type="common">Fission yeast</name>
    <name type="synonym">Octosporomyces octosporus</name>
    <dbReference type="NCBI Taxonomy" id="483514"/>
    <lineage>
        <taxon>Eukaryota</taxon>
        <taxon>Fungi</taxon>
        <taxon>Dikarya</taxon>
        <taxon>Ascomycota</taxon>
        <taxon>Taphrinomycotina</taxon>
        <taxon>Schizosaccharomycetes</taxon>
        <taxon>Schizosaccharomycetales</taxon>
        <taxon>Schizosaccharomycetaceae</taxon>
        <taxon>Schizosaccharomyces</taxon>
    </lineage>
</organism>
<dbReference type="InterPro" id="IPR016024">
    <property type="entry name" value="ARM-type_fold"/>
</dbReference>
<dbReference type="Pfam" id="PF23243">
    <property type="entry name" value="HEAT_HEATR1"/>
    <property type="match status" value="1"/>
</dbReference>
<comment type="function">
    <text evidence="8">Involved in nucleolar processing of pre-18S ribosomal RNA.</text>
</comment>
<protein>
    <recommendedName>
        <fullName evidence="3 8">U3 small nucleolar RNA-associated protein 10</fullName>
    </recommendedName>
</protein>
<proteinExistence type="inferred from homology"/>
<dbReference type="InterPro" id="IPR056473">
    <property type="entry name" value="HEAT_Utp10/HEAT1"/>
</dbReference>
<dbReference type="HOGENOM" id="CLU_001128_3_1_1"/>
<evidence type="ECO:0000256" key="4">
    <source>
        <dbReference type="ARBA" id="ARBA00022517"/>
    </source>
</evidence>
<dbReference type="GO" id="GO:0034455">
    <property type="term" value="C:t-UTP complex"/>
    <property type="evidence" value="ECO:0007669"/>
    <property type="project" value="TreeGrafter"/>
</dbReference>
<dbReference type="SUPFAM" id="SSF48371">
    <property type="entry name" value="ARM repeat"/>
    <property type="match status" value="2"/>
</dbReference>
<feature type="domain" description="BP28 C-terminal" evidence="10">
    <location>
        <begin position="1382"/>
        <end position="1523"/>
    </location>
</feature>
<gene>
    <name evidence="11" type="ORF">SOCG_01387</name>
</gene>
<keyword evidence="12" id="KW-1185">Reference proteome</keyword>
<dbReference type="InterPro" id="IPR040191">
    <property type="entry name" value="UTP10"/>
</dbReference>
<feature type="region of interest" description="Disordered" evidence="9">
    <location>
        <begin position="409"/>
        <end position="432"/>
    </location>
</feature>
<dbReference type="EMBL" id="KE503208">
    <property type="protein sequence ID" value="EPX71169.1"/>
    <property type="molecule type" value="Genomic_DNA"/>
</dbReference>
<dbReference type="GO" id="GO:0045943">
    <property type="term" value="P:positive regulation of transcription by RNA polymerase I"/>
    <property type="evidence" value="ECO:0007669"/>
    <property type="project" value="TreeGrafter"/>
</dbReference>
<comment type="subcellular location">
    <subcellularLocation>
        <location evidence="1 8">Nucleus</location>
        <location evidence="1 8">Nucleolus</location>
    </subcellularLocation>
</comment>
<comment type="similarity">
    <text evidence="2 8">Belongs to the HEATR1/UTP10 family.</text>
</comment>
<evidence type="ECO:0000256" key="8">
    <source>
        <dbReference type="RuleBase" id="RU367065"/>
    </source>
</evidence>
<evidence type="ECO:0000256" key="3">
    <source>
        <dbReference type="ARBA" id="ARBA00015399"/>
    </source>
</evidence>
<sequence length="1654" mass="186502">MASSLQKQLQQVQNNNVLKAGKVRRAPSLLYEPKVAADMDLEEIYITAVSGFHELAVREPRLLHYEKTLLGEQSVHVDRLTLDKAENEKLNKECIHLLQLLAPFFTQKTTLKVLEWLIRRFSIHEYVADEFLLTFFPYHDHPFFARVLACSKPSSRPMLFLKPAIEMRVALSRADIVHAMIRDKDLLSMFAQFAQASAESNTMYPVLARFWAGVFLESMISWSSSNVDSNVIMDRLFLYISYAVSYPASTTFQISGFMCLSALAVSFPLHVAVIPPLLDAITLRITTDNIHQALICIGHLLQTQQGSIEFQKEWIERLEAYGSSRLLLELNQKYRMDKLFTMYWFTLLKSKKSNKGELLHLLDNSFTHLHISFEQAKLLLSTVSLQSEYSTLQSYRRVINNVDMQDKSVTTDSQTTGVVEQPKAEDSKVSKNTDRRALRSKIDSFEEPLKEPVDYTPCVFLADDALSDNLTYFYDLLHKFTKRIPFLCSCIIYGKEETSAVALECLEKAIISESNETDFQALLPTTLYALTRTSLKVRSKALQIISQISQSTEKSISNVYGLNDPEFENFKWLSLEEVRVFCNDYILSCSSELQMDNSYIYSYIGEKLYAEKKSKELSVKMAVTSFLTSHAFSSRFTEVRVFLLEVLHHVRGKVSGMKQQLLSPKLTNLSKPANAEQAKQVTTKEAEAIVKVFDQHYFPSLLALVKTESALSQAACKHLVSLQEKLKESQYLELIRSLTDVEDQPSYFIDTLDALDIPPNVFRNLLENFQFSSKNGASSKRARSKEGISAFELRKVTSVLELLETKDAASHSYLIAPLFDILNQVISLKDQIVSANYLLQLLLGLLYDMVCAAPVKELSPSIRIDTLVGCIRSTNNPQIQNKALLLVSGLSHAAPEVVLHGVMPIFTFMGTTVLSRDDAFSIHVIEQTIKTVISALVKLSSDFDSSLLISCFVNAFPHIPQHRRLRLYRMLLQTIGTHKFMSVILIQFAEKAVAAKPSQAKVVQDFCLTLAQSISPIDRIRTINQCSQTCLQSFKAQTATQSNGKPITTVKLEQLPMELDVSTIGTLRLKLLELTSTVCKVRNFESDLARIIDSDVEQFKLIESDLFKSLEILLELGDIVKSDQEIDYVYAALRNLIALLPEESFCAALAKLLHDERTLLRRKALGVLQQRVQRGAKVSSLVTLVPDVTFNISNGRDEETVQLAMDCLSDMAKRFKKNSEAFESAIEVVSGTYGLKSKAKDVQVSSIVCITVLSNTLGARILPYLADIMESVLSLLFGAKNDSEGDLLELACFSMMIDLFKVIPEFSASYVEPTIKAALASDRAFGQDSIGELLFDTIANYVPTRHLIKSILSAWTECTKLGSTAALRLLELIEMTLQNSTRAAVGTVYKSIFRFFLDSFDSRRSLFFAEDVDNVETKAVNVFLKFVMKLSDTTFRPLFLRLQSWAMEDLRESDPSGIVSRQTFFYNFLTTFLDTLKSIVTNYYAYVLDSTVDILSSKDTNSELRHLIISSLAVAFENDTEEFWIVPARFNLLVPVLLEQIQYAPLLDNKVLIKAITELANVAPSSENYKAINTPLLQHLRSENTDVRVLAIQIETQLYGRLAEQWVSTLPQSVPFIAEIMEDDDENVEAATTELVRIVDDCLGDNESLQDYLT</sequence>
<evidence type="ECO:0000256" key="5">
    <source>
        <dbReference type="ARBA" id="ARBA00022552"/>
    </source>
</evidence>
<dbReference type="GO" id="GO:0000462">
    <property type="term" value="P:maturation of SSU-rRNA from tricistronic rRNA transcript (SSU-rRNA, 5.8S rRNA, LSU-rRNA)"/>
    <property type="evidence" value="ECO:0007669"/>
    <property type="project" value="TreeGrafter"/>
</dbReference>
<keyword evidence="7 8" id="KW-0687">Ribonucleoprotein</keyword>
<reference evidence="11 12" key="1">
    <citation type="journal article" date="2011" name="Science">
        <title>Comparative functional genomics of the fission yeasts.</title>
        <authorList>
            <person name="Rhind N."/>
            <person name="Chen Z."/>
            <person name="Yassour M."/>
            <person name="Thompson D.A."/>
            <person name="Haas B.J."/>
            <person name="Habib N."/>
            <person name="Wapinski I."/>
            <person name="Roy S."/>
            <person name="Lin M.F."/>
            <person name="Heiman D.I."/>
            <person name="Young S.K."/>
            <person name="Furuya K."/>
            <person name="Guo Y."/>
            <person name="Pidoux A."/>
            <person name="Chen H.M."/>
            <person name="Robbertse B."/>
            <person name="Goldberg J.M."/>
            <person name="Aoki K."/>
            <person name="Bayne E.H."/>
            <person name="Berlin A.M."/>
            <person name="Desjardins C.A."/>
            <person name="Dobbs E."/>
            <person name="Dukaj L."/>
            <person name="Fan L."/>
            <person name="FitzGerald M.G."/>
            <person name="French C."/>
            <person name="Gujja S."/>
            <person name="Hansen K."/>
            <person name="Keifenheim D."/>
            <person name="Levin J.Z."/>
            <person name="Mosher R.A."/>
            <person name="Mueller C.A."/>
            <person name="Pfiffner J."/>
            <person name="Priest M."/>
            <person name="Russ C."/>
            <person name="Smialowska A."/>
            <person name="Swoboda P."/>
            <person name="Sykes S.M."/>
            <person name="Vaughn M."/>
            <person name="Vengrova S."/>
            <person name="Yoder R."/>
            <person name="Zeng Q."/>
            <person name="Allshire R."/>
            <person name="Baulcombe D."/>
            <person name="Birren B.W."/>
            <person name="Brown W."/>
            <person name="Ekwall K."/>
            <person name="Kellis M."/>
            <person name="Leatherwood J."/>
            <person name="Levin H."/>
            <person name="Margalit H."/>
            <person name="Martienssen R."/>
            <person name="Nieduszynski C.A."/>
            <person name="Spatafora J.W."/>
            <person name="Friedman N."/>
            <person name="Dalgaard J.Z."/>
            <person name="Baumann P."/>
            <person name="Niki H."/>
            <person name="Regev A."/>
            <person name="Nusbaum C."/>
        </authorList>
    </citation>
    <scope>NUCLEOTIDE SEQUENCE [LARGE SCALE GENOMIC DNA]</scope>
    <source>
        <strain evidence="12">yFS286</strain>
    </source>
</reference>
<evidence type="ECO:0000256" key="6">
    <source>
        <dbReference type="ARBA" id="ARBA00023242"/>
    </source>
</evidence>
<dbReference type="GO" id="GO:0030515">
    <property type="term" value="F:snoRNA binding"/>
    <property type="evidence" value="ECO:0007669"/>
    <property type="project" value="TreeGrafter"/>
</dbReference>
<dbReference type="GeneID" id="25030369"/>
<dbReference type="GO" id="GO:0030686">
    <property type="term" value="C:90S preribosome"/>
    <property type="evidence" value="ECO:0007669"/>
    <property type="project" value="TreeGrafter"/>
</dbReference>
<dbReference type="OrthoDB" id="31183at2759"/>
<dbReference type="InterPro" id="IPR022125">
    <property type="entry name" value="U3snoRNP10_N"/>
</dbReference>
<evidence type="ECO:0000256" key="1">
    <source>
        <dbReference type="ARBA" id="ARBA00004604"/>
    </source>
</evidence>
<dbReference type="Gene3D" id="1.25.10.10">
    <property type="entry name" value="Leucine-rich Repeat Variant"/>
    <property type="match status" value="2"/>
</dbReference>
<evidence type="ECO:0000256" key="2">
    <source>
        <dbReference type="ARBA" id="ARBA00010559"/>
    </source>
</evidence>
<dbReference type="VEuPathDB" id="FungiDB:SOCG_01387"/>
<dbReference type="PANTHER" id="PTHR13457">
    <property type="entry name" value="BAP28"/>
    <property type="match status" value="1"/>
</dbReference>
<dbReference type="PANTHER" id="PTHR13457:SF1">
    <property type="entry name" value="HEAT REPEAT-CONTAINING PROTEIN 1"/>
    <property type="match status" value="1"/>
</dbReference>
<dbReference type="OMA" id="GEPFDRY"/>
<accession>S9RAM8</accession>
<dbReference type="InterPro" id="IPR012954">
    <property type="entry name" value="BP28_C_dom"/>
</dbReference>